<dbReference type="GeneID" id="77254788"/>
<evidence type="ECO:0000256" key="2">
    <source>
        <dbReference type="ARBA" id="ARBA00005262"/>
    </source>
</evidence>
<reference evidence="8 9" key="1">
    <citation type="submission" date="2017-04" db="EMBL/GenBank/DDBJ databases">
        <title>Genome Sequence of Marinobacter salarius strain SMR5 Isolated from a culture of the Diatom Skeletonema marinoi.</title>
        <authorList>
            <person name="Topel M."/>
            <person name="Pinder M.I.M."/>
            <person name="Johansson O.N."/>
            <person name="Kourtchenko O."/>
            <person name="Godhe A."/>
            <person name="Clarke A.K."/>
        </authorList>
    </citation>
    <scope>NUCLEOTIDE SEQUENCE [LARGE SCALE GENOMIC DNA]</scope>
    <source>
        <strain evidence="8 9">SMR5</strain>
    </source>
</reference>
<dbReference type="Proteomes" id="UP000193100">
    <property type="component" value="Chromosome"/>
</dbReference>
<evidence type="ECO:0000313" key="8">
    <source>
        <dbReference type="EMBL" id="ARM82897.1"/>
    </source>
</evidence>
<dbReference type="InterPro" id="IPR014047">
    <property type="entry name" value="Chr_Tranpt_l_chain"/>
</dbReference>
<organism evidence="8 9">
    <name type="scientific">Marinobacter salarius</name>
    <dbReference type="NCBI Taxonomy" id="1420917"/>
    <lineage>
        <taxon>Bacteria</taxon>
        <taxon>Pseudomonadati</taxon>
        <taxon>Pseudomonadota</taxon>
        <taxon>Gammaproteobacteria</taxon>
        <taxon>Pseudomonadales</taxon>
        <taxon>Marinobacteraceae</taxon>
        <taxon>Marinobacter</taxon>
    </lineage>
</organism>
<dbReference type="PANTHER" id="PTHR33567:SF3">
    <property type="entry name" value="CHROMATE ION TRANSPORTER (EUROFUNG)"/>
    <property type="match status" value="1"/>
</dbReference>
<feature type="transmembrane region" description="Helical" evidence="7">
    <location>
        <begin position="297"/>
        <end position="321"/>
    </location>
</feature>
<dbReference type="InterPro" id="IPR003370">
    <property type="entry name" value="Chromate_transpt"/>
</dbReference>
<name>A0A1W6K671_9GAMM</name>
<feature type="transmembrane region" description="Helical" evidence="7">
    <location>
        <begin position="121"/>
        <end position="141"/>
    </location>
</feature>
<keyword evidence="4 7" id="KW-0812">Transmembrane</keyword>
<feature type="transmembrane region" description="Helical" evidence="7">
    <location>
        <begin position="153"/>
        <end position="186"/>
    </location>
</feature>
<gene>
    <name evidence="8" type="primary">srpC</name>
    <name evidence="8" type="ORF">MARSALSMR5_00800</name>
</gene>
<evidence type="ECO:0000313" key="9">
    <source>
        <dbReference type="Proteomes" id="UP000193100"/>
    </source>
</evidence>
<evidence type="ECO:0000256" key="5">
    <source>
        <dbReference type="ARBA" id="ARBA00022989"/>
    </source>
</evidence>
<evidence type="ECO:0000256" key="1">
    <source>
        <dbReference type="ARBA" id="ARBA00004651"/>
    </source>
</evidence>
<feature type="transmembrane region" description="Helical" evidence="7">
    <location>
        <begin position="363"/>
        <end position="396"/>
    </location>
</feature>
<dbReference type="EMBL" id="CP020931">
    <property type="protein sequence ID" value="ARM82897.1"/>
    <property type="molecule type" value="Genomic_DNA"/>
</dbReference>
<dbReference type="Pfam" id="PF02417">
    <property type="entry name" value="Chromate_transp"/>
    <property type="match status" value="2"/>
</dbReference>
<dbReference type="RefSeq" id="WP_085678982.1">
    <property type="nucleotide sequence ID" value="NZ_CP020931.1"/>
</dbReference>
<dbReference type="GO" id="GO:0015109">
    <property type="term" value="F:chromate transmembrane transporter activity"/>
    <property type="evidence" value="ECO:0007669"/>
    <property type="project" value="InterPro"/>
</dbReference>
<evidence type="ECO:0000256" key="3">
    <source>
        <dbReference type="ARBA" id="ARBA00022475"/>
    </source>
</evidence>
<comment type="similarity">
    <text evidence="2">Belongs to the chromate ion transporter (CHR) (TC 2.A.51) family.</text>
</comment>
<dbReference type="PANTHER" id="PTHR33567">
    <property type="entry name" value="CHROMATE ION TRANSPORTER (EUROFUNG)"/>
    <property type="match status" value="1"/>
</dbReference>
<comment type="subcellular location">
    <subcellularLocation>
        <location evidence="1">Cell membrane</location>
        <topology evidence="1">Multi-pass membrane protein</topology>
    </subcellularLocation>
</comment>
<dbReference type="AlphaFoldDB" id="A0A1W6K671"/>
<keyword evidence="5 7" id="KW-1133">Transmembrane helix</keyword>
<dbReference type="GO" id="GO:0005886">
    <property type="term" value="C:plasma membrane"/>
    <property type="evidence" value="ECO:0007669"/>
    <property type="project" value="UniProtKB-SubCell"/>
</dbReference>
<evidence type="ECO:0000256" key="6">
    <source>
        <dbReference type="ARBA" id="ARBA00023136"/>
    </source>
</evidence>
<evidence type="ECO:0000256" key="7">
    <source>
        <dbReference type="SAM" id="Phobius"/>
    </source>
</evidence>
<evidence type="ECO:0000256" key="4">
    <source>
        <dbReference type="ARBA" id="ARBA00022692"/>
    </source>
</evidence>
<proteinExistence type="inferred from homology"/>
<dbReference type="PIRSF" id="PIRSF004810">
    <property type="entry name" value="ChrA"/>
    <property type="match status" value="1"/>
</dbReference>
<sequence length="397" mass="41867">MTKDSFTRETYAGALPAWHIFLLFLRLGLTSFGGPAAHLGFFHDEFVKRRRWLSDAAYGEVVALCQLLPGPASSQVGLTLGFLQRGYRGAAAAWLGFTLPSALLMTLFALGLGLWPDAGQGGWITGLKLFVVAVVAQAVWQMGKTLCPDAPRLSIAVVVAVVLLMAGAAWMQILVLLAAGAVGAAMQLPQKRVEESLTIPVQTRRPMMFLVAFSVLLLMAFVPLASGSLAWIWSELYRAGALVFGGGHVVLPWLQEGFVAPGHLSADTFLAGYGVAQAMPGPLFTFSAFLGGVESGWTGAAVAVVAVFLPGTLLVFAGLPLWSYIRSHSVARAALAGVNAGVVGLLLAALYDPVWTSAVHNAGSVAFVLLAWVSLSIWKVPVWILAPGSALVGLLVF</sequence>
<feature type="transmembrane region" description="Helical" evidence="7">
    <location>
        <begin position="206"/>
        <end position="224"/>
    </location>
</feature>
<accession>A0A1W6K671</accession>
<feature type="transmembrane region" description="Helical" evidence="7">
    <location>
        <begin position="92"/>
        <end position="115"/>
    </location>
</feature>
<keyword evidence="3" id="KW-1003">Cell membrane</keyword>
<keyword evidence="6 7" id="KW-0472">Membrane</keyword>
<feature type="transmembrane region" description="Helical" evidence="7">
    <location>
        <begin position="20"/>
        <end position="42"/>
    </location>
</feature>
<protein>
    <submittedName>
        <fullName evidence="8">Putative chromate transport protein</fullName>
    </submittedName>
</protein>
<dbReference type="NCBIfam" id="TIGR00937">
    <property type="entry name" value="2A51"/>
    <property type="match status" value="1"/>
</dbReference>
<feature type="transmembrane region" description="Helical" evidence="7">
    <location>
        <begin position="333"/>
        <end position="351"/>
    </location>
</feature>